<gene>
    <name evidence="3" type="ORF">HYN69_12365</name>
</gene>
<dbReference type="AlphaFoldDB" id="A0A2S0UN20"/>
<reference evidence="3 4" key="1">
    <citation type="submission" date="2018-04" db="EMBL/GenBank/DDBJ databases">
        <title>Genome sequencing of Gemmobacter.</title>
        <authorList>
            <person name="Yi H."/>
            <person name="Baek M.-G."/>
        </authorList>
    </citation>
    <scope>NUCLEOTIDE SEQUENCE [LARGE SCALE GENOMIC DNA]</scope>
    <source>
        <strain evidence="3 4">HYN0069</strain>
    </source>
</reference>
<dbReference type="Proteomes" id="UP000244496">
    <property type="component" value="Chromosome"/>
</dbReference>
<dbReference type="KEGG" id="geh:HYN69_12365"/>
<feature type="compositionally biased region" description="Basic and acidic residues" evidence="1">
    <location>
        <begin position="56"/>
        <end position="68"/>
    </location>
</feature>
<feature type="domain" description="Pili assembly chaperone N-terminal" evidence="2">
    <location>
        <begin position="18"/>
        <end position="131"/>
    </location>
</feature>
<dbReference type="GO" id="GO:0071555">
    <property type="term" value="P:cell wall organization"/>
    <property type="evidence" value="ECO:0007669"/>
    <property type="project" value="InterPro"/>
</dbReference>
<dbReference type="InterPro" id="IPR013783">
    <property type="entry name" value="Ig-like_fold"/>
</dbReference>
<evidence type="ECO:0000259" key="2">
    <source>
        <dbReference type="Pfam" id="PF00345"/>
    </source>
</evidence>
<keyword evidence="4" id="KW-1185">Reference proteome</keyword>
<dbReference type="Pfam" id="PF00345">
    <property type="entry name" value="PapD_N"/>
    <property type="match status" value="1"/>
</dbReference>
<organism evidence="3 4">
    <name type="scientific">Paragemmobacter aquarius</name>
    <dbReference type="NCBI Taxonomy" id="2169400"/>
    <lineage>
        <taxon>Bacteria</taxon>
        <taxon>Pseudomonadati</taxon>
        <taxon>Pseudomonadota</taxon>
        <taxon>Alphaproteobacteria</taxon>
        <taxon>Rhodobacterales</taxon>
        <taxon>Paracoccaceae</taxon>
        <taxon>Paragemmobacter</taxon>
    </lineage>
</organism>
<feature type="region of interest" description="Disordered" evidence="1">
    <location>
        <begin position="56"/>
        <end position="78"/>
    </location>
</feature>
<dbReference type="Gene3D" id="2.60.40.10">
    <property type="entry name" value="Immunoglobulins"/>
    <property type="match status" value="1"/>
</dbReference>
<dbReference type="SUPFAM" id="SSF49354">
    <property type="entry name" value="PapD-like"/>
    <property type="match status" value="1"/>
</dbReference>
<dbReference type="GO" id="GO:0030288">
    <property type="term" value="C:outer membrane-bounded periplasmic space"/>
    <property type="evidence" value="ECO:0007669"/>
    <property type="project" value="InterPro"/>
</dbReference>
<sequence>MVLVLTLAAATVAAADEFSVSPTRLRVPATERVATLTVMSSGSGVSDGQVRVMRWHNENGRNELEPTRDVTASPPSMRMKGNQEITIRLVRKSKKPVRGEECYRVLIDKLPKPAGSEPQVAFTVRQSVPLCFGGAP</sequence>
<evidence type="ECO:0000256" key="1">
    <source>
        <dbReference type="SAM" id="MobiDB-lite"/>
    </source>
</evidence>
<dbReference type="InterPro" id="IPR008962">
    <property type="entry name" value="PapD-like_sf"/>
</dbReference>
<dbReference type="InterPro" id="IPR016147">
    <property type="entry name" value="Pili_assmbl_chaperone_N"/>
</dbReference>
<name>A0A2S0UN20_9RHOB</name>
<accession>A0A2S0UN20</accession>
<evidence type="ECO:0000313" key="4">
    <source>
        <dbReference type="Proteomes" id="UP000244496"/>
    </source>
</evidence>
<evidence type="ECO:0000313" key="3">
    <source>
        <dbReference type="EMBL" id="AWB49191.1"/>
    </source>
</evidence>
<dbReference type="EMBL" id="CP028918">
    <property type="protein sequence ID" value="AWB49191.1"/>
    <property type="molecule type" value="Genomic_DNA"/>
</dbReference>
<dbReference type="InterPro" id="IPR050643">
    <property type="entry name" value="Periplasmic_pilus_chap"/>
</dbReference>
<dbReference type="PANTHER" id="PTHR30251">
    <property type="entry name" value="PILUS ASSEMBLY CHAPERONE"/>
    <property type="match status" value="1"/>
</dbReference>
<proteinExistence type="predicted"/>
<protein>
    <recommendedName>
        <fullName evidence="2">Pili assembly chaperone N-terminal domain-containing protein</fullName>
    </recommendedName>
</protein>
<dbReference type="PANTHER" id="PTHR30251:SF4">
    <property type="entry name" value="SLR1668 PROTEIN"/>
    <property type="match status" value="1"/>
</dbReference>